<dbReference type="GO" id="GO:0016020">
    <property type="term" value="C:membrane"/>
    <property type="evidence" value="ECO:0007669"/>
    <property type="project" value="UniProtKB-SubCell"/>
</dbReference>
<organism evidence="9 10">
    <name type="scientific">Thermanaerosceptrum fracticalcis</name>
    <dbReference type="NCBI Taxonomy" id="1712410"/>
    <lineage>
        <taxon>Bacteria</taxon>
        <taxon>Bacillati</taxon>
        <taxon>Bacillota</taxon>
        <taxon>Clostridia</taxon>
        <taxon>Eubacteriales</taxon>
        <taxon>Peptococcaceae</taxon>
        <taxon>Thermanaerosceptrum</taxon>
    </lineage>
</organism>
<dbReference type="PROSITE" id="PS50943">
    <property type="entry name" value="HTH_CROC1"/>
    <property type="match status" value="1"/>
</dbReference>
<dbReference type="RefSeq" id="WP_034425911.1">
    <property type="nucleotide sequence ID" value="NZ_CP045798.1"/>
</dbReference>
<dbReference type="PANTHER" id="PTHR10465">
    <property type="entry name" value="TRANSMEMBRANE GTPASE FZO1"/>
    <property type="match status" value="1"/>
</dbReference>
<dbReference type="Gene3D" id="3.40.50.300">
    <property type="entry name" value="P-loop containing nucleotide triphosphate hydrolases"/>
    <property type="match status" value="1"/>
</dbReference>
<feature type="transmembrane region" description="Helical" evidence="6">
    <location>
        <begin position="616"/>
        <end position="638"/>
    </location>
</feature>
<evidence type="ECO:0000313" key="10">
    <source>
        <dbReference type="Proteomes" id="UP000515847"/>
    </source>
</evidence>
<feature type="transmembrane region" description="Helical" evidence="6">
    <location>
        <begin position="589"/>
        <end position="610"/>
    </location>
</feature>
<dbReference type="InterPro" id="IPR045063">
    <property type="entry name" value="Dynamin_N"/>
</dbReference>
<dbReference type="GO" id="GO:0006793">
    <property type="term" value="P:phosphorus metabolic process"/>
    <property type="evidence" value="ECO:0007669"/>
    <property type="project" value="UniProtKB-ARBA"/>
</dbReference>
<keyword evidence="6" id="KW-0812">Transmembrane</keyword>
<dbReference type="InterPro" id="IPR001736">
    <property type="entry name" value="PLipase_D/transphosphatidylase"/>
</dbReference>
<dbReference type="AlphaFoldDB" id="A0A7G6E094"/>
<dbReference type="InterPro" id="IPR027094">
    <property type="entry name" value="Mitofusin_fam"/>
</dbReference>
<dbReference type="GO" id="GO:0003677">
    <property type="term" value="F:DNA binding"/>
    <property type="evidence" value="ECO:0007669"/>
    <property type="project" value="InterPro"/>
</dbReference>
<evidence type="ECO:0000259" key="7">
    <source>
        <dbReference type="PROSITE" id="PS50035"/>
    </source>
</evidence>
<evidence type="ECO:0000256" key="2">
    <source>
        <dbReference type="ARBA" id="ARBA00022741"/>
    </source>
</evidence>
<dbReference type="SUPFAM" id="SSF56024">
    <property type="entry name" value="Phospholipase D/nuclease"/>
    <property type="match status" value="1"/>
</dbReference>
<keyword evidence="3" id="KW-0378">Hydrolase</keyword>
<dbReference type="KEGG" id="tfr:BR63_03690"/>
<dbReference type="Gene3D" id="1.10.260.40">
    <property type="entry name" value="lambda repressor-like DNA-binding domains"/>
    <property type="match status" value="1"/>
</dbReference>
<dbReference type="PROSITE" id="PS50035">
    <property type="entry name" value="PLD"/>
    <property type="match status" value="1"/>
</dbReference>
<keyword evidence="2" id="KW-0547">Nucleotide-binding</keyword>
<dbReference type="InterPro" id="IPR025202">
    <property type="entry name" value="PLD-like_dom"/>
</dbReference>
<dbReference type="PANTHER" id="PTHR10465:SF0">
    <property type="entry name" value="SARCALUMENIN"/>
    <property type="match status" value="1"/>
</dbReference>
<sequence>MATNFKIFREKRGISCKEIAARLDMTEEEYREIEEGKFEPPVRFLTKYCKIVEIDPNTILEYDSPKIKKMQMNDVYREVRLRKRLLDSYVKPAIEDYKADEYTKAEVGRIEELYRFIDQAIAKPVVAFLGPSDAGKSTLINAITGLDALLTQWTPTTAATVLLKHIDDKPSWMNNDVVWIFKAENQDNGWDFRRFNDYDYCKSLKLAGGDLSILNDYCNRNKSSKSKSVDSAVVFLDSEVLRSCDIIDLPGFGTESYAEDLQAQRAREKADIVVFCCQANGFFNKNNDIIFLKDVIHNLPTIRLNEDAQPLSNLLIVATQAHIVGEKNLLAIFQRGKDALYEQLSDEVIRKQFEMDKSTFVNYLEKRFFSYSIENSLLRQEFERELIHILSEVMPKYRTQVMDKGIAEFKAKTKKELGQQIKKYESMLEDRSRVIAEYRIKKDNRNSFVKKVNEQNERLVNLANHFRKTDCEDLKRWETEVVTPKFIERIIRDKQYDKKKAQEYIASNVADLYLAKTSELVKVSVLEFQVQVEKAIADLEASMDEWDKTDVGRIEIPFDVKGAWVGGLAGAGVLGALSLSAASFGSLGGYILVAKGVSILSALGISVGGTAAASSFVAAIGGPVTIAIALSVGTFLLFKKIFGEKWESRLAKQVHETFIIEKVLEQYQEKIKQLWDETVQALNNVTQSVIQKYDEELENMEHIINANDEEELKIYVERYREIRDFFAELPWGGSDIYYVQLNLLNAIAQKHQDTFDIKEIKKLLEGSIDTAANSKLILNEVERILAEKLEVKKNISVQQIKEVIRETIYDLFKQIVSINNVRFYRNEDIRHKMIEGLKIAKTEIDIACAWITSYALDKEVEKLMEKAMERGVIVKIHYGIHGYSGNSGGKDRSKITDKVAEKLHQKFSKFEKSGQFKTFKGNTHTKIFICDDKFYLQGSYNFLSYNPFIYEDGREEIVQYSEDPSRIKELREWYFAF</sequence>
<dbReference type="Gene3D" id="3.30.870.10">
    <property type="entry name" value="Endonuclease Chain A"/>
    <property type="match status" value="1"/>
</dbReference>
<dbReference type="GO" id="GO:0005525">
    <property type="term" value="F:GTP binding"/>
    <property type="evidence" value="ECO:0007669"/>
    <property type="project" value="UniProtKB-KW"/>
</dbReference>
<dbReference type="Pfam" id="PF13091">
    <property type="entry name" value="PLDc_2"/>
    <property type="match status" value="1"/>
</dbReference>
<keyword evidence="5 6" id="KW-0472">Membrane</keyword>
<feature type="domain" description="PLD phosphodiesterase" evidence="7">
    <location>
        <begin position="919"/>
        <end position="946"/>
    </location>
</feature>
<feature type="domain" description="HTH cro/C1-type" evidence="8">
    <location>
        <begin position="5"/>
        <end position="59"/>
    </location>
</feature>
<evidence type="ECO:0000256" key="4">
    <source>
        <dbReference type="ARBA" id="ARBA00023134"/>
    </source>
</evidence>
<dbReference type="SUPFAM" id="SSF47413">
    <property type="entry name" value="lambda repressor-like DNA-binding domains"/>
    <property type="match status" value="1"/>
</dbReference>
<evidence type="ECO:0000259" key="8">
    <source>
        <dbReference type="PROSITE" id="PS50943"/>
    </source>
</evidence>
<dbReference type="InterPro" id="IPR027417">
    <property type="entry name" value="P-loop_NTPase"/>
</dbReference>
<evidence type="ECO:0000256" key="1">
    <source>
        <dbReference type="ARBA" id="ARBA00004370"/>
    </source>
</evidence>
<dbReference type="Proteomes" id="UP000515847">
    <property type="component" value="Chromosome"/>
</dbReference>
<dbReference type="Pfam" id="PF00350">
    <property type="entry name" value="Dynamin_N"/>
    <property type="match status" value="1"/>
</dbReference>
<keyword evidence="4" id="KW-0342">GTP-binding</keyword>
<keyword evidence="6" id="KW-1133">Transmembrane helix</keyword>
<comment type="subcellular location">
    <subcellularLocation>
        <location evidence="1">Membrane</location>
    </subcellularLocation>
</comment>
<evidence type="ECO:0000313" key="9">
    <source>
        <dbReference type="EMBL" id="QNB45498.1"/>
    </source>
</evidence>
<dbReference type="GO" id="GO:0003924">
    <property type="term" value="F:GTPase activity"/>
    <property type="evidence" value="ECO:0007669"/>
    <property type="project" value="InterPro"/>
</dbReference>
<reference evidence="9 10" key="1">
    <citation type="journal article" date="2019" name="Front. Microbiol.">
        <title>Thermoanaerosceptrum fracticalcis gen. nov. sp. nov., a Novel Fumarate-Fermenting Microorganism From a Deep Fractured Carbonate Aquifer of the US Great Basin.</title>
        <authorList>
            <person name="Hamilton-Brehm S.D."/>
            <person name="Stewart L.E."/>
            <person name="Zavarin M."/>
            <person name="Caldwell M."/>
            <person name="Lawson P.A."/>
            <person name="Onstott T.C."/>
            <person name="Grzymski J."/>
            <person name="Neveux I."/>
            <person name="Lollar B.S."/>
            <person name="Russell C.E."/>
            <person name="Moser D.P."/>
        </authorList>
    </citation>
    <scope>NUCLEOTIDE SEQUENCE [LARGE SCALE GENOMIC DNA]</scope>
    <source>
        <strain evidence="9 10">DRI-13</strain>
    </source>
</reference>
<evidence type="ECO:0000256" key="6">
    <source>
        <dbReference type="SAM" id="Phobius"/>
    </source>
</evidence>
<gene>
    <name evidence="9" type="ORF">BR63_03690</name>
</gene>
<dbReference type="InterPro" id="IPR010982">
    <property type="entry name" value="Lambda_DNA-bd_dom_sf"/>
</dbReference>
<evidence type="ECO:0000256" key="5">
    <source>
        <dbReference type="ARBA" id="ARBA00023136"/>
    </source>
</evidence>
<dbReference type="InterPro" id="IPR001387">
    <property type="entry name" value="Cro/C1-type_HTH"/>
</dbReference>
<protein>
    <submittedName>
        <fullName evidence="9">Helix-turn-helix domain-containing protein</fullName>
    </submittedName>
</protein>
<dbReference type="EMBL" id="CP045798">
    <property type="protein sequence ID" value="QNB45498.1"/>
    <property type="molecule type" value="Genomic_DNA"/>
</dbReference>
<dbReference type="OrthoDB" id="9816479at2"/>
<dbReference type="SUPFAM" id="SSF52540">
    <property type="entry name" value="P-loop containing nucleoside triphosphate hydrolases"/>
    <property type="match status" value="1"/>
</dbReference>
<proteinExistence type="predicted"/>
<dbReference type="SMART" id="SM00530">
    <property type="entry name" value="HTH_XRE"/>
    <property type="match status" value="1"/>
</dbReference>
<keyword evidence="10" id="KW-1185">Reference proteome</keyword>
<evidence type="ECO:0000256" key="3">
    <source>
        <dbReference type="ARBA" id="ARBA00022801"/>
    </source>
</evidence>
<accession>A0A7G6E094</accession>
<name>A0A7G6E094_THEFR</name>